<keyword evidence="6 10" id="KW-1133">Transmembrane helix</keyword>
<dbReference type="Gene3D" id="3.40.50.720">
    <property type="entry name" value="NAD(P)-binding Rossmann-like Domain"/>
    <property type="match status" value="1"/>
</dbReference>
<comment type="subcellular location">
    <subcellularLocation>
        <location evidence="1">Membrane</location>
        <topology evidence="1">Multi-pass membrane protein</topology>
    </subcellularLocation>
</comment>
<name>A0AAN9VAM2_9ORTH</name>
<keyword evidence="8 10" id="KW-0472">Membrane</keyword>
<dbReference type="InterPro" id="IPR026055">
    <property type="entry name" value="FAR"/>
</dbReference>
<evidence type="ECO:0000256" key="6">
    <source>
        <dbReference type="ARBA" id="ARBA00022989"/>
    </source>
</evidence>
<evidence type="ECO:0000256" key="3">
    <source>
        <dbReference type="ARBA" id="ARBA00022516"/>
    </source>
</evidence>
<comment type="catalytic activity">
    <reaction evidence="9 10">
        <text>a long-chain fatty acyl-CoA + 2 NADPH + 2 H(+) = a long-chain primary fatty alcohol + 2 NADP(+) + CoA</text>
        <dbReference type="Rhea" id="RHEA:52716"/>
        <dbReference type="ChEBI" id="CHEBI:15378"/>
        <dbReference type="ChEBI" id="CHEBI:57287"/>
        <dbReference type="ChEBI" id="CHEBI:57783"/>
        <dbReference type="ChEBI" id="CHEBI:58349"/>
        <dbReference type="ChEBI" id="CHEBI:77396"/>
        <dbReference type="ChEBI" id="CHEBI:83139"/>
        <dbReference type="EC" id="1.2.1.84"/>
    </reaction>
</comment>
<feature type="transmembrane region" description="Helical" evidence="10">
    <location>
        <begin position="381"/>
        <end position="402"/>
    </location>
</feature>
<keyword evidence="5 10" id="KW-0521">NADP</keyword>
<dbReference type="PANTHER" id="PTHR11011">
    <property type="entry name" value="MALE STERILITY PROTEIN 2-RELATED"/>
    <property type="match status" value="1"/>
</dbReference>
<comment type="caution">
    <text evidence="13">The sequence shown here is derived from an EMBL/GenBank/DDBJ whole genome shotgun (WGS) entry which is preliminary data.</text>
</comment>
<dbReference type="Pfam" id="PF07993">
    <property type="entry name" value="NAD_binding_4"/>
    <property type="match status" value="1"/>
</dbReference>
<accession>A0AAN9VAM2</accession>
<feature type="transmembrane region" description="Helical" evidence="10">
    <location>
        <begin position="499"/>
        <end position="520"/>
    </location>
</feature>
<keyword evidence="14" id="KW-1185">Reference proteome</keyword>
<dbReference type="GO" id="GO:0016020">
    <property type="term" value="C:membrane"/>
    <property type="evidence" value="ECO:0007669"/>
    <property type="project" value="UniProtKB-SubCell"/>
</dbReference>
<evidence type="ECO:0000256" key="7">
    <source>
        <dbReference type="ARBA" id="ARBA00023098"/>
    </source>
</evidence>
<dbReference type="EC" id="1.2.1.84" evidence="10"/>
<dbReference type="Proteomes" id="UP001378592">
    <property type="component" value="Unassembled WGS sequence"/>
</dbReference>
<evidence type="ECO:0000256" key="1">
    <source>
        <dbReference type="ARBA" id="ARBA00004141"/>
    </source>
</evidence>
<dbReference type="InterPro" id="IPR013120">
    <property type="entry name" value="FAR_NAD-bd"/>
</dbReference>
<dbReference type="CDD" id="cd09071">
    <property type="entry name" value="FAR_C"/>
    <property type="match status" value="1"/>
</dbReference>
<dbReference type="GO" id="GO:0005777">
    <property type="term" value="C:peroxisome"/>
    <property type="evidence" value="ECO:0007669"/>
    <property type="project" value="TreeGrafter"/>
</dbReference>
<evidence type="ECO:0000256" key="4">
    <source>
        <dbReference type="ARBA" id="ARBA00022692"/>
    </source>
</evidence>
<dbReference type="InterPro" id="IPR033640">
    <property type="entry name" value="FAR_C"/>
</dbReference>
<keyword evidence="4 10" id="KW-0812">Transmembrane</keyword>
<evidence type="ECO:0000259" key="12">
    <source>
        <dbReference type="Pfam" id="PF07993"/>
    </source>
</evidence>
<dbReference type="GO" id="GO:0102965">
    <property type="term" value="F:alcohol-forming long-chain fatty acyl-CoA reductase activity"/>
    <property type="evidence" value="ECO:0007669"/>
    <property type="project" value="UniProtKB-EC"/>
</dbReference>
<keyword evidence="7 10" id="KW-0443">Lipid metabolism</keyword>
<dbReference type="FunFam" id="3.40.50.720:FF:000143">
    <property type="entry name" value="Fatty acyl-CoA reductase"/>
    <property type="match status" value="1"/>
</dbReference>
<evidence type="ECO:0000256" key="5">
    <source>
        <dbReference type="ARBA" id="ARBA00022857"/>
    </source>
</evidence>
<comment type="similarity">
    <text evidence="2 10">Belongs to the fatty acyl-CoA reductase family.</text>
</comment>
<protein>
    <recommendedName>
        <fullName evidence="10">Fatty acyl-CoA reductase</fullName>
        <ecNumber evidence="10">1.2.1.84</ecNumber>
    </recommendedName>
</protein>
<reference evidence="13 14" key="1">
    <citation type="submission" date="2024-03" db="EMBL/GenBank/DDBJ databases">
        <title>The genome assembly and annotation of the cricket Gryllus longicercus Weissman &amp; Gray.</title>
        <authorList>
            <person name="Szrajer S."/>
            <person name="Gray D."/>
            <person name="Ylla G."/>
        </authorList>
    </citation>
    <scope>NUCLEOTIDE SEQUENCE [LARGE SCALE GENOMIC DNA]</scope>
    <source>
        <strain evidence="13">DAG 2021-001</strain>
        <tissue evidence="13">Whole body minus gut</tissue>
    </source>
</reference>
<proteinExistence type="inferred from homology"/>
<keyword evidence="3 10" id="KW-0444">Lipid biosynthesis</keyword>
<sequence length="526" mass="59626">MSGPATSESLLPTSSALPAAAAAAAAVGDDRPGVAEWLAGRSVLVTGATGFLGQLLVEKLLRSCPEVATIYLLVRERRGEPPQKRIDRILDDQLFDRVRCRRDKLVLVSGDLSEPDLGLKPEDRAKLVRSVNVILHSAATVRFDAPLRTAAAINVRATRELLRLAHEMKELLSLVHVSTMYSHCPQPRIEERVYKPRMSCDQLLNIVEALDDETLDRITPELMRPWPNSYVFTKAIAEDVVLRESKGLPVCVIRPSMVVSTTNEPVPGWINNINGPAGVIIGSGLGLLRTLHIDTEISDLIPADLVTNTICAAAWRTANSRKENISVIAEGEEIPVYNCVSSARNPISWDKVFEICPENGFHYPSEHCIWYFCLFRNKSLLMHYILRVLLHLIPAIIVDTFLRIAGRKPMLWKAYGKIHKFLDITDYFRSHEWTFTDTNMQSLWSELKESDKKIFPCNAADLDWEENIKNWIPGMRMYFLKDPLNTVEKAKVKYNRLKLMHYTLVAAFWLLVIQMLWWTLSWVLSM</sequence>
<dbReference type="Pfam" id="PF03015">
    <property type="entry name" value="Sterile"/>
    <property type="match status" value="1"/>
</dbReference>
<organism evidence="13 14">
    <name type="scientific">Gryllus longicercus</name>
    <dbReference type="NCBI Taxonomy" id="2509291"/>
    <lineage>
        <taxon>Eukaryota</taxon>
        <taxon>Metazoa</taxon>
        <taxon>Ecdysozoa</taxon>
        <taxon>Arthropoda</taxon>
        <taxon>Hexapoda</taxon>
        <taxon>Insecta</taxon>
        <taxon>Pterygota</taxon>
        <taxon>Neoptera</taxon>
        <taxon>Polyneoptera</taxon>
        <taxon>Orthoptera</taxon>
        <taxon>Ensifera</taxon>
        <taxon>Gryllidea</taxon>
        <taxon>Grylloidea</taxon>
        <taxon>Gryllidae</taxon>
        <taxon>Gryllinae</taxon>
        <taxon>Gryllus</taxon>
    </lineage>
</organism>
<evidence type="ECO:0000256" key="8">
    <source>
        <dbReference type="ARBA" id="ARBA00023136"/>
    </source>
</evidence>
<dbReference type="AlphaFoldDB" id="A0AAN9VAM2"/>
<comment type="function">
    <text evidence="10">Catalyzes the reduction of fatty acyl-CoA to fatty alcohols.</text>
</comment>
<dbReference type="PANTHER" id="PTHR11011:SF60">
    <property type="entry name" value="FATTY ACYL-COA REDUCTASE-RELATED"/>
    <property type="match status" value="1"/>
</dbReference>
<dbReference type="GO" id="GO:0035336">
    <property type="term" value="P:long-chain fatty-acyl-CoA metabolic process"/>
    <property type="evidence" value="ECO:0007669"/>
    <property type="project" value="TreeGrafter"/>
</dbReference>
<dbReference type="CDD" id="cd05236">
    <property type="entry name" value="FAR-N_SDR_e"/>
    <property type="match status" value="1"/>
</dbReference>
<evidence type="ECO:0000256" key="10">
    <source>
        <dbReference type="RuleBase" id="RU363097"/>
    </source>
</evidence>
<feature type="domain" description="Thioester reductase (TE)" evidence="12">
    <location>
        <begin position="45"/>
        <end position="310"/>
    </location>
</feature>
<feature type="domain" description="Fatty acyl-CoA reductase C-terminal" evidence="11">
    <location>
        <begin position="390"/>
        <end position="482"/>
    </location>
</feature>
<dbReference type="InterPro" id="IPR036291">
    <property type="entry name" value="NAD(P)-bd_dom_sf"/>
</dbReference>
<gene>
    <name evidence="13" type="ORF">R5R35_003786</name>
</gene>
<evidence type="ECO:0000256" key="2">
    <source>
        <dbReference type="ARBA" id="ARBA00005928"/>
    </source>
</evidence>
<evidence type="ECO:0000256" key="9">
    <source>
        <dbReference type="ARBA" id="ARBA00052530"/>
    </source>
</evidence>
<evidence type="ECO:0000259" key="11">
    <source>
        <dbReference type="Pfam" id="PF03015"/>
    </source>
</evidence>
<evidence type="ECO:0000313" key="14">
    <source>
        <dbReference type="Proteomes" id="UP001378592"/>
    </source>
</evidence>
<dbReference type="SUPFAM" id="SSF51735">
    <property type="entry name" value="NAD(P)-binding Rossmann-fold domains"/>
    <property type="match status" value="1"/>
</dbReference>
<evidence type="ECO:0000313" key="13">
    <source>
        <dbReference type="EMBL" id="KAK7794669.1"/>
    </source>
</evidence>
<dbReference type="GO" id="GO:0080019">
    <property type="term" value="F:alcohol-forming very long-chain fatty acyl-CoA reductase activity"/>
    <property type="evidence" value="ECO:0007669"/>
    <property type="project" value="InterPro"/>
</dbReference>
<dbReference type="EMBL" id="JAZDUA010000324">
    <property type="protein sequence ID" value="KAK7794669.1"/>
    <property type="molecule type" value="Genomic_DNA"/>
</dbReference>
<keyword evidence="10" id="KW-0560">Oxidoreductase</keyword>